<dbReference type="Proteomes" id="UP001152561">
    <property type="component" value="Unassembled WGS sequence"/>
</dbReference>
<protein>
    <submittedName>
        <fullName evidence="2">Uncharacterized protein</fullName>
    </submittedName>
</protein>
<evidence type="ECO:0000313" key="2">
    <source>
        <dbReference type="EMBL" id="KAJ8566013.1"/>
    </source>
</evidence>
<organism evidence="2 3">
    <name type="scientific">Anisodus acutangulus</name>
    <dbReference type="NCBI Taxonomy" id="402998"/>
    <lineage>
        <taxon>Eukaryota</taxon>
        <taxon>Viridiplantae</taxon>
        <taxon>Streptophyta</taxon>
        <taxon>Embryophyta</taxon>
        <taxon>Tracheophyta</taxon>
        <taxon>Spermatophyta</taxon>
        <taxon>Magnoliopsida</taxon>
        <taxon>eudicotyledons</taxon>
        <taxon>Gunneridae</taxon>
        <taxon>Pentapetalae</taxon>
        <taxon>asterids</taxon>
        <taxon>lamiids</taxon>
        <taxon>Solanales</taxon>
        <taxon>Solanaceae</taxon>
        <taxon>Solanoideae</taxon>
        <taxon>Hyoscyameae</taxon>
        <taxon>Anisodus</taxon>
    </lineage>
</organism>
<dbReference type="AlphaFoldDB" id="A0A9Q1MRF5"/>
<name>A0A9Q1MRF5_9SOLA</name>
<comment type="caution">
    <text evidence="2">The sequence shown here is derived from an EMBL/GenBank/DDBJ whole genome shotgun (WGS) entry which is preliminary data.</text>
</comment>
<keyword evidence="3" id="KW-1185">Reference proteome</keyword>
<sequence>MFVTLQDKGEEEVVSIEENQHTKATEVRIVNDKAEEVSIENASKSPKRKEKKTQEVAKKNVSSKEWVQNSFDKVLHGEANAQNIKKAPMLKENIEIVAVTERNVDTDNLHKWEKYVNIEQNKGNQTTKKIVEEVVVDMLQDNPLQIIYPQEDHGFTNENNHQLQLKVQVENIEEQIDKANLLKMRDMLEDETMDKNITNISQEADLSPRQEKSLRSAMKKSKSNAVLPL</sequence>
<evidence type="ECO:0000313" key="3">
    <source>
        <dbReference type="Proteomes" id="UP001152561"/>
    </source>
</evidence>
<accession>A0A9Q1MRF5</accession>
<proteinExistence type="predicted"/>
<evidence type="ECO:0000256" key="1">
    <source>
        <dbReference type="SAM" id="MobiDB-lite"/>
    </source>
</evidence>
<feature type="region of interest" description="Disordered" evidence="1">
    <location>
        <begin position="205"/>
        <end position="229"/>
    </location>
</feature>
<reference evidence="3" key="1">
    <citation type="journal article" date="2023" name="Proc. Natl. Acad. Sci. U.S.A.">
        <title>Genomic and structural basis for evolution of tropane alkaloid biosynthesis.</title>
        <authorList>
            <person name="Wanga Y.-J."/>
            <person name="Taina T."/>
            <person name="Yua J.-Y."/>
            <person name="Lia J."/>
            <person name="Xua B."/>
            <person name="Chenc J."/>
            <person name="D'Auriad J.C."/>
            <person name="Huanga J.-P."/>
            <person name="Huanga S.-X."/>
        </authorList>
    </citation>
    <scope>NUCLEOTIDE SEQUENCE [LARGE SCALE GENOMIC DNA]</scope>
    <source>
        <strain evidence="3">cv. KIB-2019</strain>
    </source>
</reference>
<feature type="region of interest" description="Disordered" evidence="1">
    <location>
        <begin position="38"/>
        <end position="57"/>
    </location>
</feature>
<gene>
    <name evidence="2" type="ORF">K7X08_008589</name>
</gene>
<dbReference type="EMBL" id="JAJAGQ010000004">
    <property type="protein sequence ID" value="KAJ8566013.1"/>
    <property type="molecule type" value="Genomic_DNA"/>
</dbReference>